<dbReference type="Pfam" id="PF03176">
    <property type="entry name" value="MMPL"/>
    <property type="match status" value="2"/>
</dbReference>
<feature type="transmembrane region" description="Helical" evidence="7">
    <location>
        <begin position="431"/>
        <end position="453"/>
    </location>
</feature>
<evidence type="ECO:0000259" key="8">
    <source>
        <dbReference type="Pfam" id="PF03176"/>
    </source>
</evidence>
<comment type="subcellular location">
    <subcellularLocation>
        <location evidence="1">Cell membrane</location>
        <topology evidence="1">Multi-pass membrane protein</topology>
    </subcellularLocation>
</comment>
<feature type="transmembrane region" description="Helical" evidence="7">
    <location>
        <begin position="609"/>
        <end position="632"/>
    </location>
</feature>
<dbReference type="InterPro" id="IPR050545">
    <property type="entry name" value="Mycobact_MmpL"/>
</dbReference>
<keyword evidence="10" id="KW-1185">Reference proteome</keyword>
<dbReference type="PANTHER" id="PTHR33406">
    <property type="entry name" value="MEMBRANE PROTEIN MJ1562-RELATED"/>
    <property type="match status" value="1"/>
</dbReference>
<sequence>MLTSLFDALGRAVARRPLTTVAVWFVLASAGLLAATTGVGGPDLLDRAGVAAPSAPGSDSAAADAVLDAAAPHDSSVSLVVRGVDPADPAVATAMSALSAGIADLDGVATVVNPYVLDGGPANPAARDLVSADDDGFVTYVLLKEDQHDGAADGAGAADDTVLHDAVVQRLEAVPAALRRDAGAGAAAASGLVTSSGLVGDAVRAQARDDLWTGVLVALPAAFVVAALALGGLLAAAVPFAAALAALGTGLGALYLLSYLPSQAVGVDVSVPAVVAMLTTAVTLGNGLFLTARFREELVALSGLAAEAPLLRRRRRDGVVVEAVARATATAGRAVTLSALALVAATAGLLVLSPGVVLGAGTGTLVAAVLALLATVTLLPALLALTGRRLARRGTLGQVTTSVLGQRYRAARARAAHPRRVVARFVRRRRWIVAAGCLVVLLGLAALALALQVRATSALELLPDDAEQRRFVEVLAVSYPASEGAELTVLARAAPADVGPLAAEIAGLDGVSRTDEPRALGPAGGSGTPTAYSVAGVHTGSADATSRQAQDVVHAVRGLEAPYEVLVTGRAATQADLAGTLARGWPAAVAVAAVTALLVLLATGSATVAAAAVVSGGLTLGAALGALVVAFQWGALTLPLRVTSVGGIEANVLATVTALAFGLGCGHTLLVTSRVAELRAAGTPDAEAVRRGLHRSGRSVLAAVLMVVVVCAAFLAGGGLAIKETGFAVAVAALADLLVLALLWPTALAVLGRRAWWRPRAQRPARLS</sequence>
<dbReference type="InterPro" id="IPR004869">
    <property type="entry name" value="MMPL_dom"/>
</dbReference>
<evidence type="ECO:0000256" key="2">
    <source>
        <dbReference type="ARBA" id="ARBA00010157"/>
    </source>
</evidence>
<keyword evidence="6 7" id="KW-0472">Membrane</keyword>
<name>A0ABU2CHA5_9MICO</name>
<keyword evidence="3" id="KW-1003">Cell membrane</keyword>
<feature type="transmembrane region" description="Helical" evidence="7">
    <location>
        <begin position="365"/>
        <end position="385"/>
    </location>
</feature>
<dbReference type="Gene3D" id="1.20.1640.10">
    <property type="entry name" value="Multidrug efflux transporter AcrB transmembrane domain"/>
    <property type="match status" value="2"/>
</dbReference>
<evidence type="ECO:0000256" key="4">
    <source>
        <dbReference type="ARBA" id="ARBA00022692"/>
    </source>
</evidence>
<reference evidence="9 10" key="1">
    <citation type="submission" date="2023-07" db="EMBL/GenBank/DDBJ databases">
        <title>Sequencing the genomes of 1000 actinobacteria strains.</title>
        <authorList>
            <person name="Klenk H.-P."/>
        </authorList>
    </citation>
    <scope>NUCLEOTIDE SEQUENCE [LARGE SCALE GENOMIC DNA]</scope>
    <source>
        <strain evidence="9 10">DSM 45554</strain>
    </source>
</reference>
<accession>A0ABU2CHA5</accession>
<organism evidence="9 10">
    <name type="scientific">Promicromonospora iranensis</name>
    <dbReference type="NCBI Taxonomy" id="1105144"/>
    <lineage>
        <taxon>Bacteria</taxon>
        <taxon>Bacillati</taxon>
        <taxon>Actinomycetota</taxon>
        <taxon>Actinomycetes</taxon>
        <taxon>Micrococcales</taxon>
        <taxon>Promicromonosporaceae</taxon>
        <taxon>Promicromonospora</taxon>
    </lineage>
</organism>
<feature type="transmembrane region" description="Helical" evidence="7">
    <location>
        <begin position="269"/>
        <end position="290"/>
    </location>
</feature>
<feature type="transmembrane region" description="Helical" evidence="7">
    <location>
        <begin position="334"/>
        <end position="353"/>
    </location>
</feature>
<feature type="transmembrane region" description="Helical" evidence="7">
    <location>
        <begin position="652"/>
        <end position="671"/>
    </location>
</feature>
<protein>
    <submittedName>
        <fullName evidence="9">RND superfamily putative drug exporter</fullName>
    </submittedName>
</protein>
<dbReference type="EMBL" id="JAVDYE010000001">
    <property type="protein sequence ID" value="MDR7380718.1"/>
    <property type="molecule type" value="Genomic_DNA"/>
</dbReference>
<feature type="domain" description="Membrane transport protein MMPL" evidence="8">
    <location>
        <begin position="59"/>
        <end position="389"/>
    </location>
</feature>
<comment type="similarity">
    <text evidence="2">Belongs to the resistance-nodulation-cell division (RND) (TC 2.A.6) family. MmpL subfamily.</text>
</comment>
<feature type="transmembrane region" description="Helical" evidence="7">
    <location>
        <begin position="728"/>
        <end position="751"/>
    </location>
</feature>
<evidence type="ECO:0000256" key="3">
    <source>
        <dbReference type="ARBA" id="ARBA00022475"/>
    </source>
</evidence>
<keyword evidence="4 7" id="KW-0812">Transmembrane</keyword>
<feature type="transmembrane region" description="Helical" evidence="7">
    <location>
        <begin position="237"/>
        <end position="257"/>
    </location>
</feature>
<evidence type="ECO:0000313" key="9">
    <source>
        <dbReference type="EMBL" id="MDR7380718.1"/>
    </source>
</evidence>
<dbReference type="Proteomes" id="UP001183585">
    <property type="component" value="Unassembled WGS sequence"/>
</dbReference>
<evidence type="ECO:0000313" key="10">
    <source>
        <dbReference type="Proteomes" id="UP001183585"/>
    </source>
</evidence>
<dbReference type="SUPFAM" id="SSF82866">
    <property type="entry name" value="Multidrug efflux transporter AcrB transmembrane domain"/>
    <property type="match status" value="2"/>
</dbReference>
<evidence type="ECO:0000256" key="5">
    <source>
        <dbReference type="ARBA" id="ARBA00022989"/>
    </source>
</evidence>
<evidence type="ECO:0000256" key="1">
    <source>
        <dbReference type="ARBA" id="ARBA00004651"/>
    </source>
</evidence>
<proteinExistence type="inferred from homology"/>
<keyword evidence="5 7" id="KW-1133">Transmembrane helix</keyword>
<gene>
    <name evidence="9" type="ORF">J2S48_000233</name>
</gene>
<feature type="domain" description="Membrane transport protein MMPL" evidence="8">
    <location>
        <begin position="541"/>
        <end position="763"/>
    </location>
</feature>
<evidence type="ECO:0000256" key="7">
    <source>
        <dbReference type="SAM" id="Phobius"/>
    </source>
</evidence>
<dbReference type="PANTHER" id="PTHR33406:SF11">
    <property type="entry name" value="MEMBRANE PROTEIN SCO6666-RELATED"/>
    <property type="match status" value="1"/>
</dbReference>
<feature type="transmembrane region" description="Helical" evidence="7">
    <location>
        <begin position="584"/>
        <end position="602"/>
    </location>
</feature>
<feature type="transmembrane region" description="Helical" evidence="7">
    <location>
        <begin position="700"/>
        <end position="722"/>
    </location>
</feature>
<dbReference type="RefSeq" id="WP_274992404.1">
    <property type="nucleotide sequence ID" value="NZ_JAJQQP010000002.1"/>
</dbReference>
<evidence type="ECO:0000256" key="6">
    <source>
        <dbReference type="ARBA" id="ARBA00023136"/>
    </source>
</evidence>
<feature type="transmembrane region" description="Helical" evidence="7">
    <location>
        <begin position="211"/>
        <end position="230"/>
    </location>
</feature>
<comment type="caution">
    <text evidence="9">The sequence shown here is derived from an EMBL/GenBank/DDBJ whole genome shotgun (WGS) entry which is preliminary data.</text>
</comment>